<dbReference type="KEGG" id="css:Cst_c17690"/>
<evidence type="ECO:0000313" key="1">
    <source>
        <dbReference type="EMBL" id="AGC68749.1"/>
    </source>
</evidence>
<gene>
    <name evidence="1" type="ordered locus">Cst_c17690</name>
</gene>
<dbReference type="Proteomes" id="UP000011220">
    <property type="component" value="Chromosome"/>
</dbReference>
<name>L7VPY5_THES1</name>
<dbReference type="PATRIC" id="fig|1121335.3.peg.1756"/>
<dbReference type="AlphaFoldDB" id="L7VPY5"/>
<protein>
    <submittedName>
        <fullName evidence="1">Uncharacterized protein</fullName>
    </submittedName>
</protein>
<proteinExistence type="predicted"/>
<dbReference type="EMBL" id="CP004044">
    <property type="protein sequence ID" value="AGC68749.1"/>
    <property type="molecule type" value="Genomic_DNA"/>
</dbReference>
<keyword evidence="2" id="KW-1185">Reference proteome</keyword>
<dbReference type="STRING" id="1121335.Cst_c17690"/>
<evidence type="ECO:0000313" key="2">
    <source>
        <dbReference type="Proteomes" id="UP000011220"/>
    </source>
</evidence>
<sequence length="58" mass="6661">MTVKNIKLLLCFKHFGTEGVLIIVRCFDYICLIRSLKGFYTVYIGIKLQGAYMIDCPP</sequence>
<organism evidence="1 2">
    <name type="scientific">Thermoclostridium stercorarium (strain ATCC 35414 / DSM 8532 / NCIMB 11754)</name>
    <name type="common">Clostridium stercorarium</name>
    <dbReference type="NCBI Taxonomy" id="1121335"/>
    <lineage>
        <taxon>Bacteria</taxon>
        <taxon>Bacillati</taxon>
        <taxon>Bacillota</taxon>
        <taxon>Clostridia</taxon>
        <taxon>Eubacteriales</taxon>
        <taxon>Oscillospiraceae</taxon>
        <taxon>Thermoclostridium</taxon>
    </lineage>
</organism>
<reference evidence="1 2" key="1">
    <citation type="journal article" date="2013" name="Genome Announc.">
        <title>Complete genome sequence of Clostridium stercorarium subsp. stercorarium strain DSM 8532, a thermophilic degrader of plant cell wall fibers.</title>
        <authorList>
            <person name="Poehlein A."/>
            <person name="Zverlov V.V."/>
            <person name="Daniel R."/>
            <person name="Schwarz W.H."/>
            <person name="Liebl W."/>
        </authorList>
    </citation>
    <scope>NUCLEOTIDE SEQUENCE [LARGE SCALE GENOMIC DNA]</scope>
    <source>
        <strain evidence="2">ATCC 35414 / DSM 8532 / NCIMB 11754</strain>
    </source>
</reference>
<accession>L7VPY5</accession>